<evidence type="ECO:0000259" key="1">
    <source>
        <dbReference type="PROSITE" id="PS51061"/>
    </source>
</evidence>
<dbReference type="EMBL" id="JAWJWE010000037">
    <property type="protein sequence ID" value="KAK6625267.1"/>
    <property type="molecule type" value="Genomic_DNA"/>
</dbReference>
<protein>
    <recommendedName>
        <fullName evidence="1">R3H domain-containing protein</fullName>
    </recommendedName>
</protein>
<reference evidence="2 3" key="1">
    <citation type="submission" date="2023-10" db="EMBL/GenBank/DDBJ databases">
        <title>Genomes of two closely related lineages of the louse Polyplax serrata with different host specificities.</title>
        <authorList>
            <person name="Martinu J."/>
            <person name="Tarabai H."/>
            <person name="Stefka J."/>
            <person name="Hypsa V."/>
        </authorList>
    </citation>
    <scope>NUCLEOTIDE SEQUENCE [LARGE SCALE GENOMIC DNA]</scope>
    <source>
        <strain evidence="2">HR10_N</strain>
    </source>
</reference>
<dbReference type="GO" id="GO:0003676">
    <property type="term" value="F:nucleic acid binding"/>
    <property type="evidence" value="ECO:0007669"/>
    <property type="project" value="UniProtKB-UniRule"/>
</dbReference>
<feature type="domain" description="R3H" evidence="1">
    <location>
        <begin position="164"/>
        <end position="227"/>
    </location>
</feature>
<evidence type="ECO:0000313" key="2">
    <source>
        <dbReference type="EMBL" id="KAK6625267.1"/>
    </source>
</evidence>
<accession>A0AAN8NW90</accession>
<dbReference type="PROSITE" id="PS51061">
    <property type="entry name" value="R3H"/>
    <property type="match status" value="1"/>
</dbReference>
<name>A0AAN8NW90_POLSC</name>
<comment type="caution">
    <text evidence="2">The sequence shown here is derived from an EMBL/GenBank/DDBJ whole genome shotgun (WGS) entry which is preliminary data.</text>
</comment>
<dbReference type="PANTHER" id="PTHR32019">
    <property type="entry name" value="R3H DOMAIN-CONTAINING PROTEIN 4"/>
    <property type="match status" value="1"/>
</dbReference>
<dbReference type="InterPro" id="IPR025952">
    <property type="entry name" value="R3H-assoc_dom"/>
</dbReference>
<dbReference type="Gene3D" id="3.30.1370.50">
    <property type="entry name" value="R3H-like domain"/>
    <property type="match status" value="1"/>
</dbReference>
<gene>
    <name evidence="2" type="ORF">RUM43_005561</name>
</gene>
<dbReference type="InterPro" id="IPR036867">
    <property type="entry name" value="R3H_dom_sf"/>
</dbReference>
<sequence>MGVIKRIENLFEIKCSVSEETLYIPSSDDEGSYSQSENNLPILERPQTIRQRHPTIGPSYSPLKNRSGKKKFRRYNNVNQLLTLTEEDELQEVTIDDFIVNTKSAFAKVMEDDESLQKWNEFISNSEERQRELLETGNNTKNHSNRPVINKRLRSLLRKKNLPLGMLHYLEQELISFFSAEPTKIYISPALSSFERLLLHSISNYHRLASLSFLSEPEKVKLVRVKNPRNEFPFPSLLLMQYLETNYGVR</sequence>
<dbReference type="Pfam" id="PF13902">
    <property type="entry name" value="R3H-assoc"/>
    <property type="match status" value="1"/>
</dbReference>
<dbReference type="AlphaFoldDB" id="A0AAN8NW90"/>
<dbReference type="InterPro" id="IPR039629">
    <property type="entry name" value="R3HDM4"/>
</dbReference>
<organism evidence="2 3">
    <name type="scientific">Polyplax serrata</name>
    <name type="common">Common mouse louse</name>
    <dbReference type="NCBI Taxonomy" id="468196"/>
    <lineage>
        <taxon>Eukaryota</taxon>
        <taxon>Metazoa</taxon>
        <taxon>Ecdysozoa</taxon>
        <taxon>Arthropoda</taxon>
        <taxon>Hexapoda</taxon>
        <taxon>Insecta</taxon>
        <taxon>Pterygota</taxon>
        <taxon>Neoptera</taxon>
        <taxon>Paraneoptera</taxon>
        <taxon>Psocodea</taxon>
        <taxon>Troctomorpha</taxon>
        <taxon>Phthiraptera</taxon>
        <taxon>Anoplura</taxon>
        <taxon>Polyplacidae</taxon>
        <taxon>Polyplax</taxon>
    </lineage>
</organism>
<dbReference type="Proteomes" id="UP001372834">
    <property type="component" value="Unassembled WGS sequence"/>
</dbReference>
<dbReference type="PANTHER" id="PTHR32019:SF2">
    <property type="entry name" value="R3H DOMAIN-CONTAINING PROTEIN 4"/>
    <property type="match status" value="1"/>
</dbReference>
<evidence type="ECO:0000313" key="3">
    <source>
        <dbReference type="Proteomes" id="UP001372834"/>
    </source>
</evidence>
<proteinExistence type="predicted"/>
<dbReference type="InterPro" id="IPR001374">
    <property type="entry name" value="R3H_dom"/>
</dbReference>
<dbReference type="SUPFAM" id="SSF82708">
    <property type="entry name" value="R3H domain"/>
    <property type="match status" value="1"/>
</dbReference>